<name>A0A8S2T2I8_9BILA</name>
<reference evidence="1" key="1">
    <citation type="submission" date="2021-02" db="EMBL/GenBank/DDBJ databases">
        <authorList>
            <person name="Nowell W R."/>
        </authorList>
    </citation>
    <scope>NUCLEOTIDE SEQUENCE</scope>
</reference>
<dbReference type="Proteomes" id="UP000681720">
    <property type="component" value="Unassembled WGS sequence"/>
</dbReference>
<evidence type="ECO:0000313" key="1">
    <source>
        <dbReference type="EMBL" id="CAF4265637.1"/>
    </source>
</evidence>
<sequence length="103" mass="11787">MKFVNRIWNLPKLAHVTLNIIPEYKCCFPVPTVISSSIEHLFITGVYFASTQMDDLFRSTPRLQSLLVEMTCENSIKPYSVVLPSLNHLHITIHSGEKDTIKK</sequence>
<dbReference type="AlphaFoldDB" id="A0A8S2T2I8"/>
<accession>A0A8S2T2I8</accession>
<gene>
    <name evidence="2" type="ORF">BYL167_LOCUS79224</name>
    <name evidence="1" type="ORF">GIL414_LOCUS24322</name>
</gene>
<dbReference type="EMBL" id="CAJOBJ010029675">
    <property type="protein sequence ID" value="CAF4265637.1"/>
    <property type="molecule type" value="Genomic_DNA"/>
</dbReference>
<feature type="non-terminal residue" evidence="1">
    <location>
        <position position="103"/>
    </location>
</feature>
<organism evidence="1 3">
    <name type="scientific">Rotaria magnacalcarata</name>
    <dbReference type="NCBI Taxonomy" id="392030"/>
    <lineage>
        <taxon>Eukaryota</taxon>
        <taxon>Metazoa</taxon>
        <taxon>Spiralia</taxon>
        <taxon>Gnathifera</taxon>
        <taxon>Rotifera</taxon>
        <taxon>Eurotatoria</taxon>
        <taxon>Bdelloidea</taxon>
        <taxon>Philodinida</taxon>
        <taxon>Philodinidae</taxon>
        <taxon>Rotaria</taxon>
    </lineage>
</organism>
<protein>
    <submittedName>
        <fullName evidence="1">Uncharacterized protein</fullName>
    </submittedName>
</protein>
<proteinExistence type="predicted"/>
<dbReference type="EMBL" id="CAJOBH010292422">
    <property type="protein sequence ID" value="CAF5182782.1"/>
    <property type="molecule type" value="Genomic_DNA"/>
</dbReference>
<evidence type="ECO:0000313" key="3">
    <source>
        <dbReference type="Proteomes" id="UP000681720"/>
    </source>
</evidence>
<dbReference type="Proteomes" id="UP000681967">
    <property type="component" value="Unassembled WGS sequence"/>
</dbReference>
<evidence type="ECO:0000313" key="2">
    <source>
        <dbReference type="EMBL" id="CAF5182782.1"/>
    </source>
</evidence>
<comment type="caution">
    <text evidence="1">The sequence shown here is derived from an EMBL/GenBank/DDBJ whole genome shotgun (WGS) entry which is preliminary data.</text>
</comment>